<dbReference type="SUPFAM" id="SSF46565">
    <property type="entry name" value="Chaperone J-domain"/>
    <property type="match status" value="1"/>
</dbReference>
<dbReference type="Gene3D" id="1.10.287.110">
    <property type="entry name" value="DnaJ domain"/>
    <property type="match status" value="1"/>
</dbReference>
<evidence type="ECO:0000259" key="2">
    <source>
        <dbReference type="PROSITE" id="PS50076"/>
    </source>
</evidence>
<evidence type="ECO:0000313" key="8">
    <source>
        <dbReference type="Proteomes" id="UP000307169"/>
    </source>
</evidence>
<evidence type="ECO:0000313" key="10">
    <source>
        <dbReference type="Proteomes" id="UP000310708"/>
    </source>
</evidence>
<dbReference type="Proteomes" id="UP000310708">
    <property type="component" value="Unassembled WGS sequence"/>
</dbReference>
<dbReference type="EMBL" id="SPRO01000001">
    <property type="protein sequence ID" value="TIC34681.1"/>
    <property type="molecule type" value="Genomic_DNA"/>
</dbReference>
<evidence type="ECO:0000313" key="5">
    <source>
        <dbReference type="EMBL" id="TIC34681.1"/>
    </source>
</evidence>
<dbReference type="InterPro" id="IPR036869">
    <property type="entry name" value="J_dom_sf"/>
</dbReference>
<accession>A0A4T0MHF6</accession>
<feature type="transmembrane region" description="Helical" evidence="1">
    <location>
        <begin position="211"/>
        <end position="230"/>
    </location>
</feature>
<dbReference type="AlphaFoldDB" id="A0A4T0MHF6"/>
<dbReference type="CDD" id="cd06257">
    <property type="entry name" value="DnaJ"/>
    <property type="match status" value="1"/>
</dbReference>
<feature type="domain" description="J" evidence="2">
    <location>
        <begin position="60"/>
        <end position="124"/>
    </location>
</feature>
<evidence type="ECO:0000313" key="4">
    <source>
        <dbReference type="EMBL" id="TIC04986.1"/>
    </source>
</evidence>
<keyword evidence="1" id="KW-1133">Transmembrane helix</keyword>
<dbReference type="EMBL" id="SPRX01000001">
    <property type="protein sequence ID" value="TIC70194.1"/>
    <property type="molecule type" value="Genomic_DNA"/>
</dbReference>
<proteinExistence type="predicted"/>
<evidence type="ECO:0000313" key="6">
    <source>
        <dbReference type="EMBL" id="TIC70194.1"/>
    </source>
</evidence>
<reference evidence="7 8" key="1">
    <citation type="submission" date="2019-03" db="EMBL/GenBank/DDBJ databases">
        <title>Sequencing 25 genomes of Wallemia mellicola.</title>
        <authorList>
            <person name="Gostincar C."/>
        </authorList>
    </citation>
    <scope>NUCLEOTIDE SEQUENCE [LARGE SCALE GENOMIC DNA]</scope>
    <source>
        <strain evidence="4 8">EXF-1262</strain>
        <strain evidence="3 9">EXF-6152</strain>
        <strain evidence="6 10">EXF-757</strain>
        <strain evidence="5 7">EXF-8738</strain>
    </source>
</reference>
<dbReference type="SMART" id="SM00271">
    <property type="entry name" value="DnaJ"/>
    <property type="match status" value="1"/>
</dbReference>
<comment type="caution">
    <text evidence="3">The sequence shown here is derived from an EMBL/GenBank/DDBJ whole genome shotgun (WGS) entry which is preliminary data.</text>
</comment>
<evidence type="ECO:0000313" key="7">
    <source>
        <dbReference type="Proteomes" id="UP000305647"/>
    </source>
</evidence>
<name>A0A4T0MHF6_9BASI</name>
<evidence type="ECO:0000313" key="3">
    <source>
        <dbReference type="EMBL" id="TIB82681.1"/>
    </source>
</evidence>
<sequence length="299" mass="34806">MDLLFYFAPPIVENLALRAFYKLRPDVKPAPNHPYRARCAIVGLYIAYTFLKMAWGYQPNVFKLLNVPIDADETRLNKAWKAYARRNHPDRVGLNKDTTLFVHARESYQLIQDPIRRVAYEKFGPSISQWRHCITLQDYIKRGLPGVFMYYLATFLSMTALSYFNTSYKSTAYMRFTLFFAMLTMELHLLTRPIPGFFKMAMIAKPMPYEIISFMHTLWLMFNIAIAQLGPQTKEVKGIDNEAIRKLKPYLDDSQKVTMKSLEEVTDALESNIKALKKSGQPKEKVRRVIKEAFIDDTI</sequence>
<keyword evidence="1" id="KW-0812">Transmembrane</keyword>
<dbReference type="PROSITE" id="PS50076">
    <property type="entry name" value="DNAJ_2"/>
    <property type="match status" value="1"/>
</dbReference>
<dbReference type="EMBL" id="SPRC01000001">
    <property type="protein sequence ID" value="TIB82681.1"/>
    <property type="molecule type" value="Genomic_DNA"/>
</dbReference>
<dbReference type="Proteomes" id="UP000307169">
    <property type="component" value="Unassembled WGS sequence"/>
</dbReference>
<dbReference type="InterPro" id="IPR001623">
    <property type="entry name" value="DnaJ_domain"/>
</dbReference>
<dbReference type="Pfam" id="PF00226">
    <property type="entry name" value="DnaJ"/>
    <property type="match status" value="1"/>
</dbReference>
<feature type="transmembrane region" description="Helical" evidence="1">
    <location>
        <begin position="147"/>
        <end position="166"/>
    </location>
</feature>
<dbReference type="EMBL" id="SPRH01000001">
    <property type="protein sequence ID" value="TIC04986.1"/>
    <property type="molecule type" value="Genomic_DNA"/>
</dbReference>
<evidence type="ECO:0000256" key="1">
    <source>
        <dbReference type="SAM" id="Phobius"/>
    </source>
</evidence>
<dbReference type="Proteomes" id="UP000305647">
    <property type="component" value="Unassembled WGS sequence"/>
</dbReference>
<evidence type="ECO:0000313" key="9">
    <source>
        <dbReference type="Proteomes" id="UP000310685"/>
    </source>
</evidence>
<keyword evidence="1" id="KW-0472">Membrane</keyword>
<dbReference type="Proteomes" id="UP000310685">
    <property type="component" value="Unassembled WGS sequence"/>
</dbReference>
<gene>
    <name evidence="6" type="ORF">E3Q01_00094</name>
    <name evidence="5" type="ORF">E3Q10_00176</name>
    <name evidence="4" type="ORF">E3Q17_00055</name>
    <name evidence="3" type="ORF">E3Q22_00176</name>
</gene>
<organism evidence="3 9">
    <name type="scientific">Wallemia mellicola</name>
    <dbReference type="NCBI Taxonomy" id="1708541"/>
    <lineage>
        <taxon>Eukaryota</taxon>
        <taxon>Fungi</taxon>
        <taxon>Dikarya</taxon>
        <taxon>Basidiomycota</taxon>
        <taxon>Wallemiomycotina</taxon>
        <taxon>Wallemiomycetes</taxon>
        <taxon>Wallemiales</taxon>
        <taxon>Wallemiaceae</taxon>
        <taxon>Wallemia</taxon>
    </lineage>
</organism>
<feature type="transmembrane region" description="Helical" evidence="1">
    <location>
        <begin position="172"/>
        <end position="190"/>
    </location>
</feature>
<protein>
    <recommendedName>
        <fullName evidence="2">J domain-containing protein</fullName>
    </recommendedName>
</protein>